<evidence type="ECO:0008006" key="3">
    <source>
        <dbReference type="Google" id="ProtNLM"/>
    </source>
</evidence>
<comment type="caution">
    <text evidence="1">The sequence shown here is derived from an EMBL/GenBank/DDBJ whole genome shotgun (WGS) entry which is preliminary data.</text>
</comment>
<organism evidence="1 2">
    <name type="scientific">Xanthoceras sorbifolium</name>
    <dbReference type="NCBI Taxonomy" id="99658"/>
    <lineage>
        <taxon>Eukaryota</taxon>
        <taxon>Viridiplantae</taxon>
        <taxon>Streptophyta</taxon>
        <taxon>Embryophyta</taxon>
        <taxon>Tracheophyta</taxon>
        <taxon>Spermatophyta</taxon>
        <taxon>Magnoliopsida</taxon>
        <taxon>eudicotyledons</taxon>
        <taxon>Gunneridae</taxon>
        <taxon>Pentapetalae</taxon>
        <taxon>rosids</taxon>
        <taxon>malvids</taxon>
        <taxon>Sapindales</taxon>
        <taxon>Sapindaceae</taxon>
        <taxon>Xanthoceroideae</taxon>
        <taxon>Xanthoceras</taxon>
    </lineage>
</organism>
<dbReference type="EMBL" id="JAFEMO010000010">
    <property type="protein sequence ID" value="KAH7560951.1"/>
    <property type="molecule type" value="Genomic_DNA"/>
</dbReference>
<gene>
    <name evidence="1" type="ORF">JRO89_XS10G0145100</name>
</gene>
<reference evidence="1 2" key="1">
    <citation type="submission" date="2021-02" db="EMBL/GenBank/DDBJ databases">
        <title>Plant Genome Project.</title>
        <authorList>
            <person name="Zhang R.-G."/>
        </authorList>
    </citation>
    <scope>NUCLEOTIDE SEQUENCE [LARGE SCALE GENOMIC DNA]</scope>
    <source>
        <tissue evidence="1">Leaves</tissue>
    </source>
</reference>
<evidence type="ECO:0000313" key="1">
    <source>
        <dbReference type="EMBL" id="KAH7560951.1"/>
    </source>
</evidence>
<name>A0ABQ8HIP6_9ROSI</name>
<protein>
    <recommendedName>
        <fullName evidence="3">CCHC-type domain-containing protein</fullName>
    </recommendedName>
</protein>
<keyword evidence="2" id="KW-1185">Reference proteome</keyword>
<accession>A0ABQ8HIP6</accession>
<sequence length="171" mass="18926">MQDKRRVSFGGPWNFDNSLLILQEPQASCWGHRLAKLLNLIWVPWETILYCFGCGLVSHALHECPQSTDVQGVGLVKDHKFRPWLRATSPPKERLPCSGRQFNQGASPSSTENIQQDIDVVVNPIPRDVGSLISTDISGRMTTLSSAKGKEKVVEPSASGVVLSFTKGKRR</sequence>
<evidence type="ECO:0000313" key="2">
    <source>
        <dbReference type="Proteomes" id="UP000827721"/>
    </source>
</evidence>
<dbReference type="Proteomes" id="UP000827721">
    <property type="component" value="Unassembled WGS sequence"/>
</dbReference>
<proteinExistence type="predicted"/>